<evidence type="ECO:0000256" key="3">
    <source>
        <dbReference type="RuleBase" id="RU003476"/>
    </source>
</evidence>
<gene>
    <name evidence="5" type="ORF">D6810_00880</name>
</gene>
<dbReference type="PANTHER" id="PTHR43046">
    <property type="entry name" value="GDP-MANNOSE MANNOSYL HYDROLASE"/>
    <property type="match status" value="1"/>
</dbReference>
<accession>A0A3M0Z5Q5</accession>
<dbReference type="InterPro" id="IPR020084">
    <property type="entry name" value="NUDIX_hydrolase_CS"/>
</dbReference>
<dbReference type="PRINTS" id="PR00502">
    <property type="entry name" value="NUDIXFAMILY"/>
</dbReference>
<dbReference type="InterPro" id="IPR000086">
    <property type="entry name" value="NUDIX_hydrolase_dom"/>
</dbReference>
<dbReference type="SUPFAM" id="SSF55811">
    <property type="entry name" value="Nudix"/>
    <property type="match status" value="1"/>
</dbReference>
<dbReference type="Gene3D" id="3.90.79.10">
    <property type="entry name" value="Nucleoside Triphosphate Pyrophosphohydrolase"/>
    <property type="match status" value="1"/>
</dbReference>
<evidence type="ECO:0000256" key="1">
    <source>
        <dbReference type="ARBA" id="ARBA00001946"/>
    </source>
</evidence>
<dbReference type="PANTHER" id="PTHR43046:SF2">
    <property type="entry name" value="8-OXO-DGTP DIPHOSPHATASE-RELATED"/>
    <property type="match status" value="1"/>
</dbReference>
<dbReference type="AlphaFoldDB" id="A0A3M0Z5Q5"/>
<dbReference type="InterPro" id="IPR020476">
    <property type="entry name" value="Nudix_hydrolase"/>
</dbReference>
<dbReference type="GO" id="GO:0016787">
    <property type="term" value="F:hydrolase activity"/>
    <property type="evidence" value="ECO:0007669"/>
    <property type="project" value="UniProtKB-KW"/>
</dbReference>
<proteinExistence type="inferred from homology"/>
<dbReference type="EMBL" id="RFKV01000030">
    <property type="protein sequence ID" value="RMD77468.1"/>
    <property type="molecule type" value="Genomic_DNA"/>
</dbReference>
<evidence type="ECO:0000256" key="2">
    <source>
        <dbReference type="ARBA" id="ARBA00022801"/>
    </source>
</evidence>
<evidence type="ECO:0000259" key="4">
    <source>
        <dbReference type="PROSITE" id="PS51462"/>
    </source>
</evidence>
<comment type="caution">
    <text evidence="5">The sequence shown here is derived from an EMBL/GenBank/DDBJ whole genome shotgun (WGS) entry which is preliminary data.</text>
</comment>
<evidence type="ECO:0000313" key="6">
    <source>
        <dbReference type="Proteomes" id="UP000269410"/>
    </source>
</evidence>
<dbReference type="PROSITE" id="PS00893">
    <property type="entry name" value="NUDIX_BOX"/>
    <property type="match status" value="1"/>
</dbReference>
<name>A0A3M0Z5Q5_9BACT</name>
<keyword evidence="2 3" id="KW-0378">Hydrolase</keyword>
<dbReference type="Pfam" id="PF00293">
    <property type="entry name" value="NUDIX"/>
    <property type="match status" value="1"/>
</dbReference>
<feature type="domain" description="Nudix hydrolase" evidence="4">
    <location>
        <begin position="16"/>
        <end position="144"/>
    </location>
</feature>
<dbReference type="InterPro" id="IPR015797">
    <property type="entry name" value="NUDIX_hydrolase-like_dom_sf"/>
</dbReference>
<organism evidence="5 6">
    <name type="scientific">Candidatus Dojkabacteria bacterium</name>
    <dbReference type="NCBI Taxonomy" id="2099670"/>
    <lineage>
        <taxon>Bacteria</taxon>
        <taxon>Candidatus Dojkabacteria</taxon>
    </lineage>
</organism>
<dbReference type="PROSITE" id="PS51462">
    <property type="entry name" value="NUDIX"/>
    <property type="match status" value="1"/>
</dbReference>
<dbReference type="Proteomes" id="UP000269410">
    <property type="component" value="Unassembled WGS sequence"/>
</dbReference>
<evidence type="ECO:0000313" key="5">
    <source>
        <dbReference type="EMBL" id="RMD77468.1"/>
    </source>
</evidence>
<sequence length="155" mass="17145">MNSSKDQIANFNSDGVDRLNVGAVLFDENNRVLLCQRSKTKKIAPGAWHLPGGKVETGESIEMAIIRELKEETNLDVDLILGLTGVSHDYVVGEEKHRTVFVCVSASGNIILNHENERYAFVAIEEVENFLEPELVKIYKDAIEAGLKMLASSKS</sequence>
<reference evidence="5 6" key="1">
    <citation type="submission" date="2018-10" db="EMBL/GenBank/DDBJ databases">
        <title>Thermophilic Lithotrophy and Phototrophy in an Intertidal, Iron-rich, Geothermal Spring.</title>
        <authorList>
            <person name="Ward L.M."/>
            <person name="Idei A."/>
            <person name="Nakagawa M."/>
            <person name="Ueno Y."/>
            <person name="Fischer W."/>
            <person name="Mcglynn S.E."/>
        </authorList>
    </citation>
    <scope>NUCLEOTIDE SEQUENCE [LARGE SCALE GENOMIC DNA]</scope>
    <source>
        <strain evidence="5">J137</strain>
    </source>
</reference>
<comment type="similarity">
    <text evidence="3">Belongs to the Nudix hydrolase family.</text>
</comment>
<comment type="cofactor">
    <cofactor evidence="1">
        <name>Mg(2+)</name>
        <dbReference type="ChEBI" id="CHEBI:18420"/>
    </cofactor>
</comment>
<protein>
    <submittedName>
        <fullName evidence="5">NUDIX hydrolase</fullName>
    </submittedName>
</protein>